<feature type="region of interest" description="Disordered" evidence="3">
    <location>
        <begin position="9"/>
        <end position="29"/>
    </location>
</feature>
<dbReference type="InterPro" id="IPR027417">
    <property type="entry name" value="P-loop_NTPase"/>
</dbReference>
<proteinExistence type="predicted"/>
<comment type="caution">
    <text evidence="4">The sequence shown here is derived from an EMBL/GenBank/DDBJ whole genome shotgun (WGS) entry which is preliminary data.</text>
</comment>
<sequence>MERIQAAIAKARAARGGRDAHGGTEAGPDGATLPAFFARTGAPAAEAAGIAEAWEALAEAAPAPRHLARHHVVAHRGGRDSAPFDVMRTKLLHHMRARGWRRIAITSPGAGCGKSTIALNLAFSLARQPELRILLVELDLRRPALARMLGLTGRHSLADVLAGAAAFEDHAVRIGANLAVATSRQPVRTPSELLQGASVPGVLAAIETRYAPDMVIFDMPPLLVSDETLAVAGLVDCALLVAAAESTSAREVDICEQELAERTNVLGIALNKCRYMEPGYGYGDYG</sequence>
<dbReference type="CDD" id="cd05387">
    <property type="entry name" value="BY-kinase"/>
    <property type="match status" value="1"/>
</dbReference>
<dbReference type="SUPFAM" id="SSF52540">
    <property type="entry name" value="P-loop containing nucleoside triphosphate hydrolases"/>
    <property type="match status" value="1"/>
</dbReference>
<protein>
    <submittedName>
        <fullName evidence="4">Mrp family chromosome partitioning ATPase</fullName>
    </submittedName>
</protein>
<dbReference type="InterPro" id="IPR050445">
    <property type="entry name" value="Bact_polysacc_biosynth/exp"/>
</dbReference>
<evidence type="ECO:0000313" key="5">
    <source>
        <dbReference type="Proteomes" id="UP000244060"/>
    </source>
</evidence>
<dbReference type="GO" id="GO:0005886">
    <property type="term" value="C:plasma membrane"/>
    <property type="evidence" value="ECO:0007669"/>
    <property type="project" value="TreeGrafter"/>
</dbReference>
<name>A0A2T5JR43_9RHOB</name>
<organism evidence="4 5">
    <name type="scientific">Cereibacter azotoformans</name>
    <dbReference type="NCBI Taxonomy" id="43057"/>
    <lineage>
        <taxon>Bacteria</taxon>
        <taxon>Pseudomonadati</taxon>
        <taxon>Pseudomonadota</taxon>
        <taxon>Alphaproteobacteria</taxon>
        <taxon>Rhodobacterales</taxon>
        <taxon>Paracoccaceae</taxon>
        <taxon>Cereibacter</taxon>
    </lineage>
</organism>
<dbReference type="OrthoDB" id="9775724at2"/>
<dbReference type="InterPro" id="IPR005702">
    <property type="entry name" value="Wzc-like_C"/>
</dbReference>
<dbReference type="GO" id="GO:0005524">
    <property type="term" value="F:ATP binding"/>
    <property type="evidence" value="ECO:0007669"/>
    <property type="project" value="UniProtKB-KW"/>
</dbReference>
<dbReference type="EMBL" id="QAOT01000030">
    <property type="protein sequence ID" value="PTR10463.1"/>
    <property type="molecule type" value="Genomic_DNA"/>
</dbReference>
<evidence type="ECO:0000256" key="2">
    <source>
        <dbReference type="ARBA" id="ARBA00022840"/>
    </source>
</evidence>
<dbReference type="PANTHER" id="PTHR32309">
    <property type="entry name" value="TYROSINE-PROTEIN KINASE"/>
    <property type="match status" value="1"/>
</dbReference>
<reference evidence="4 5" key="1">
    <citation type="submission" date="2018-04" db="EMBL/GenBank/DDBJ databases">
        <title>Genomic Encyclopedia of Type Strains, Phase III (KMG-III): the genomes of soil and plant-associated and newly described type strains.</title>
        <authorList>
            <person name="Whitman W."/>
        </authorList>
    </citation>
    <scope>NUCLEOTIDE SEQUENCE [LARGE SCALE GENOMIC DNA]</scope>
    <source>
        <strain evidence="4 5">KA25</strain>
    </source>
</reference>
<dbReference type="RefSeq" id="WP_108222572.1">
    <property type="nucleotide sequence ID" value="NZ_QAOT01000030.1"/>
</dbReference>
<dbReference type="PANTHER" id="PTHR32309:SF13">
    <property type="entry name" value="FERRIC ENTEROBACTIN TRANSPORT PROTEIN FEPE"/>
    <property type="match status" value="1"/>
</dbReference>
<dbReference type="InterPro" id="IPR033756">
    <property type="entry name" value="YlxH/NBP35"/>
</dbReference>
<evidence type="ECO:0000256" key="1">
    <source>
        <dbReference type="ARBA" id="ARBA00022741"/>
    </source>
</evidence>
<keyword evidence="1" id="KW-0547">Nucleotide-binding</keyword>
<dbReference type="AlphaFoldDB" id="A0A2T5JR43"/>
<dbReference type="Pfam" id="PF10609">
    <property type="entry name" value="ParA"/>
    <property type="match status" value="1"/>
</dbReference>
<evidence type="ECO:0000256" key="3">
    <source>
        <dbReference type="SAM" id="MobiDB-lite"/>
    </source>
</evidence>
<dbReference type="Proteomes" id="UP000244060">
    <property type="component" value="Unassembled WGS sequence"/>
</dbReference>
<evidence type="ECO:0000313" key="4">
    <source>
        <dbReference type="EMBL" id="PTR10463.1"/>
    </source>
</evidence>
<gene>
    <name evidence="4" type="ORF">C8J28_13014</name>
</gene>
<keyword evidence="2" id="KW-0067">ATP-binding</keyword>
<accession>A0A2T5JR43</accession>
<dbReference type="GO" id="GO:0004713">
    <property type="term" value="F:protein tyrosine kinase activity"/>
    <property type="evidence" value="ECO:0007669"/>
    <property type="project" value="TreeGrafter"/>
</dbReference>
<dbReference type="Gene3D" id="3.40.50.300">
    <property type="entry name" value="P-loop containing nucleotide triphosphate hydrolases"/>
    <property type="match status" value="1"/>
</dbReference>
<keyword evidence="5" id="KW-1185">Reference proteome</keyword>